<dbReference type="AlphaFoldDB" id="A0A128FAP4"/>
<dbReference type="RefSeq" id="WP_062710965.1">
    <property type="nucleotide sequence ID" value="NZ_CAWRCI010000026.1"/>
</dbReference>
<dbReference type="Pfam" id="PF07030">
    <property type="entry name" value="Phage_Mu_Gp36"/>
    <property type="match status" value="1"/>
</dbReference>
<organism evidence="2 3">
    <name type="scientific">Grimontia marina</name>
    <dbReference type="NCBI Taxonomy" id="646534"/>
    <lineage>
        <taxon>Bacteria</taxon>
        <taxon>Pseudomonadati</taxon>
        <taxon>Pseudomonadota</taxon>
        <taxon>Gammaproteobacteria</taxon>
        <taxon>Vibrionales</taxon>
        <taxon>Vibrionaceae</taxon>
        <taxon>Grimontia</taxon>
    </lineage>
</organism>
<name>A0A128FAP4_9GAMM</name>
<keyword evidence="3" id="KW-1185">Reference proteome</keyword>
<dbReference type="OrthoDB" id="9812088at2"/>
<sequence length="145" mass="15769">MTAAVYATAQDLLERDPSFVWTVAAQKDNPDTLDEVAMAAALRDATEEINSFLSRFTLPLAATPNTLNRLAISLAFYWLADRDSSVTDLVQKRYDDAISTLKDIQAGRRDLGLPKADKPAETQSGKAEVIAASRPAMRKDLGGVL</sequence>
<dbReference type="EMBL" id="FIZY01000026">
    <property type="protein sequence ID" value="CZF83869.1"/>
    <property type="molecule type" value="Genomic_DNA"/>
</dbReference>
<dbReference type="Proteomes" id="UP000073601">
    <property type="component" value="Unassembled WGS sequence"/>
</dbReference>
<dbReference type="InterPro" id="IPR009752">
    <property type="entry name" value="Phage_Mu_GpJ"/>
</dbReference>
<evidence type="ECO:0000313" key="3">
    <source>
        <dbReference type="Proteomes" id="UP000073601"/>
    </source>
</evidence>
<reference evidence="3" key="1">
    <citation type="submission" date="2016-02" db="EMBL/GenBank/DDBJ databases">
        <authorList>
            <person name="Rodrigo-Torres Lidia"/>
            <person name="Arahal R.David."/>
        </authorList>
    </citation>
    <scope>NUCLEOTIDE SEQUENCE [LARGE SCALE GENOMIC DNA]</scope>
    <source>
        <strain evidence="3">CECT 8713</strain>
    </source>
</reference>
<evidence type="ECO:0000313" key="2">
    <source>
        <dbReference type="EMBL" id="CZF83869.1"/>
    </source>
</evidence>
<protein>
    <recommendedName>
        <fullName evidence="4">Mu-like prophage protein gp36</fullName>
    </recommendedName>
</protein>
<accession>A0A128FAP4</accession>
<feature type="region of interest" description="Disordered" evidence="1">
    <location>
        <begin position="110"/>
        <end position="134"/>
    </location>
</feature>
<evidence type="ECO:0000256" key="1">
    <source>
        <dbReference type="SAM" id="MobiDB-lite"/>
    </source>
</evidence>
<proteinExistence type="predicted"/>
<gene>
    <name evidence="2" type="ORF">GMA8713_02840</name>
</gene>
<feature type="compositionally biased region" description="Basic and acidic residues" evidence="1">
    <location>
        <begin position="110"/>
        <end position="120"/>
    </location>
</feature>
<evidence type="ECO:0008006" key="4">
    <source>
        <dbReference type="Google" id="ProtNLM"/>
    </source>
</evidence>